<dbReference type="AlphaFoldDB" id="A0AAU7JJF5"/>
<protein>
    <submittedName>
        <fullName evidence="1">Uncharacterized protein</fullName>
    </submittedName>
</protein>
<proteinExistence type="predicted"/>
<gene>
    <name evidence="1" type="ORF">ABEG18_06410</name>
</gene>
<reference evidence="1" key="1">
    <citation type="submission" date="2024-05" db="EMBL/GenBank/DDBJ databases">
        <authorList>
            <person name="Kim S."/>
            <person name="Heo J."/>
            <person name="Choi H."/>
            <person name="Choi Y."/>
            <person name="Kwon S.-W."/>
            <person name="Kim Y."/>
        </authorList>
    </citation>
    <scope>NUCLEOTIDE SEQUENCE</scope>
    <source>
        <strain evidence="1">KACC 23698</strain>
    </source>
</reference>
<accession>A0AAU7JJF5</accession>
<name>A0AAU7JJF5_9HYPH</name>
<organism evidence="1">
    <name type="scientific">Alsobacter sp. KACC 23698</name>
    <dbReference type="NCBI Taxonomy" id="3149229"/>
    <lineage>
        <taxon>Bacteria</taxon>
        <taxon>Pseudomonadati</taxon>
        <taxon>Pseudomonadota</taxon>
        <taxon>Alphaproteobacteria</taxon>
        <taxon>Hyphomicrobiales</taxon>
        <taxon>Alsobacteraceae</taxon>
        <taxon>Alsobacter</taxon>
    </lineage>
</organism>
<sequence>MQRVQRAGERSELECEFLETRQELSAAAARYDGGRLQEAPRLAALVTRLTFDGETQSYLSRLGRKEHLGFIDSRPPFGARKGPLLVAASIDEQGYNFRPTRLMAGAPVLVPFEIWQARLVLSTRQDGDFSCRDVVKLFERAHSGDASHISRTMKFLGREHGASLGQGQGGDAEPAAEHTPLHATMRQLAFELDISIALGCADLVGDLLAERPPEPR</sequence>
<evidence type="ECO:0000313" key="1">
    <source>
        <dbReference type="EMBL" id="XBO40398.1"/>
    </source>
</evidence>
<dbReference type="EMBL" id="CP157484">
    <property type="protein sequence ID" value="XBO40398.1"/>
    <property type="molecule type" value="Genomic_DNA"/>
</dbReference>
<dbReference type="RefSeq" id="WP_406857258.1">
    <property type="nucleotide sequence ID" value="NZ_CP157484.1"/>
</dbReference>